<dbReference type="EMBL" id="FMWP01000052">
    <property type="protein sequence ID" value="SCZ94260.1"/>
    <property type="molecule type" value="Genomic_DNA"/>
</dbReference>
<sequence>MRAPRQAEKSHPSYVMPEDSLRTHEAAEETESSLGEVIIPFRTNLSLQLIGCWGIMRCHSTGFFLFGFGLQRWTSVHRSFRVLMRMLCGRGSNDDVAESRDSPLVAF</sequence>
<name>A0A2X0MJ63_9BASI</name>
<accession>A0A2X0MJ63</accession>
<keyword evidence="3" id="KW-1185">Reference proteome</keyword>
<evidence type="ECO:0000256" key="1">
    <source>
        <dbReference type="SAM" id="MobiDB-lite"/>
    </source>
</evidence>
<feature type="region of interest" description="Disordered" evidence="1">
    <location>
        <begin position="1"/>
        <end position="29"/>
    </location>
</feature>
<reference evidence="3" key="1">
    <citation type="submission" date="2016-10" db="EMBL/GenBank/DDBJ databases">
        <authorList>
            <person name="Jeantristanb JTB J.-T."/>
            <person name="Ricardo R."/>
        </authorList>
    </citation>
    <scope>NUCLEOTIDE SEQUENCE [LARGE SCALE GENOMIC DNA]</scope>
</reference>
<dbReference type="AlphaFoldDB" id="A0A2X0MJ63"/>
<evidence type="ECO:0000313" key="2">
    <source>
        <dbReference type="EMBL" id="SCZ94260.1"/>
    </source>
</evidence>
<proteinExistence type="predicted"/>
<gene>
    <name evidence="2" type="ORF">BZ3500_MVSOF-1268-A1-R1_CHR12-2G03786</name>
</gene>
<protein>
    <submittedName>
        <fullName evidence="2">BZ3500_MvSof-1268-A1-R1_Chr12-2g03786 protein</fullName>
    </submittedName>
</protein>
<organism evidence="2 3">
    <name type="scientific">Microbotryum saponariae</name>
    <dbReference type="NCBI Taxonomy" id="289078"/>
    <lineage>
        <taxon>Eukaryota</taxon>
        <taxon>Fungi</taxon>
        <taxon>Dikarya</taxon>
        <taxon>Basidiomycota</taxon>
        <taxon>Pucciniomycotina</taxon>
        <taxon>Microbotryomycetes</taxon>
        <taxon>Microbotryales</taxon>
        <taxon>Microbotryaceae</taxon>
        <taxon>Microbotryum</taxon>
    </lineage>
</organism>
<feature type="compositionally biased region" description="Basic and acidic residues" evidence="1">
    <location>
        <begin position="1"/>
        <end position="11"/>
    </location>
</feature>
<evidence type="ECO:0000313" key="3">
    <source>
        <dbReference type="Proteomes" id="UP000249723"/>
    </source>
</evidence>
<dbReference type="Proteomes" id="UP000249723">
    <property type="component" value="Unassembled WGS sequence"/>
</dbReference>